<protein>
    <submittedName>
        <fullName evidence="3">DUF2325 domain-containing protein</fullName>
    </submittedName>
</protein>
<evidence type="ECO:0000256" key="1">
    <source>
        <dbReference type="ARBA" id="ARBA00007189"/>
    </source>
</evidence>
<sequence length="167" mass="19229">MKTLLVIEEAKYWGDLQMLLSKVGVTFLGFDKKTPNRSEINQLVAKADFVIMRNRNVAHHSIRFAKEACKMTGTPFWIGSNFGIETIINKLNETFPSENFVLPKSPNKSLKKNPKTQNEPQKVLQETVKRQELHPYLKTKKKNLPLKKVLAQVKIDDDDIDFGKLFK</sequence>
<evidence type="ECO:0000313" key="3">
    <source>
        <dbReference type="EMBL" id="AYG01637.1"/>
    </source>
</evidence>
<dbReference type="RefSeq" id="WP_120773006.1">
    <property type="nucleotide sequence ID" value="NZ_CP032627.1"/>
</dbReference>
<organism evidence="3 4">
    <name type="scientific">Lactococcus allomyrinae</name>
    <dbReference type="NCBI Taxonomy" id="2419773"/>
    <lineage>
        <taxon>Bacteria</taxon>
        <taxon>Bacillati</taxon>
        <taxon>Bacillota</taxon>
        <taxon>Bacilli</taxon>
        <taxon>Lactobacillales</taxon>
        <taxon>Streptococcaceae</taxon>
        <taxon>Lactococcus</taxon>
    </lineage>
</organism>
<gene>
    <name evidence="3" type="ORF">D7I46_11560</name>
</gene>
<accession>A0A387BKS5</accession>
<comment type="similarity">
    <text evidence="1">Belongs to the UPF0751 family.</text>
</comment>
<name>A0A387BKS5_9LACT</name>
<proteinExistence type="inferred from homology"/>
<dbReference type="Pfam" id="PF10087">
    <property type="entry name" value="DUF2325"/>
    <property type="match status" value="1"/>
</dbReference>
<dbReference type="KEGG" id="lact:D7I46_11560"/>
<dbReference type="OrthoDB" id="2243841at2"/>
<evidence type="ECO:0000256" key="2">
    <source>
        <dbReference type="SAM" id="MobiDB-lite"/>
    </source>
</evidence>
<evidence type="ECO:0000313" key="4">
    <source>
        <dbReference type="Proteomes" id="UP000269374"/>
    </source>
</evidence>
<dbReference type="InterPro" id="IPR016772">
    <property type="entry name" value="UCP020408"/>
</dbReference>
<feature type="region of interest" description="Disordered" evidence="2">
    <location>
        <begin position="103"/>
        <end position="128"/>
    </location>
</feature>
<dbReference type="AlphaFoldDB" id="A0A387BKS5"/>
<dbReference type="EMBL" id="CP032627">
    <property type="protein sequence ID" value="AYG01637.1"/>
    <property type="molecule type" value="Genomic_DNA"/>
</dbReference>
<dbReference type="Proteomes" id="UP000269374">
    <property type="component" value="Chromosome"/>
</dbReference>
<keyword evidence="4" id="KW-1185">Reference proteome</keyword>
<reference evidence="3 4" key="1">
    <citation type="submission" date="2018-09" db="EMBL/GenBank/DDBJ databases">
        <title>Genome sequencing of strain 1JSPR-7.</title>
        <authorList>
            <person name="Heo J."/>
            <person name="Kim S.-J."/>
            <person name="Kwon S.-W."/>
        </authorList>
    </citation>
    <scope>NUCLEOTIDE SEQUENCE [LARGE SCALE GENOMIC DNA]</scope>
    <source>
        <strain evidence="3 4">1JSPR-7</strain>
    </source>
</reference>